<protein>
    <submittedName>
        <fullName evidence="6">Methyl-accepting chemotaxis protein</fullName>
    </submittedName>
</protein>
<dbReference type="STRING" id="84035.SAMN05660742_102164"/>
<dbReference type="FunFam" id="1.10.287.950:FF:000001">
    <property type="entry name" value="Methyl-accepting chemotaxis sensory transducer"/>
    <property type="match status" value="1"/>
</dbReference>
<keyword evidence="1 3" id="KW-0807">Transducer</keyword>
<dbReference type="PROSITE" id="PS50111">
    <property type="entry name" value="CHEMOTAXIS_TRANSDUC_2"/>
    <property type="match status" value="1"/>
</dbReference>
<keyword evidence="7" id="KW-1185">Reference proteome</keyword>
<evidence type="ECO:0000256" key="3">
    <source>
        <dbReference type="PROSITE-ProRule" id="PRU00284"/>
    </source>
</evidence>
<organism evidence="6 7">
    <name type="scientific">Propionispira arboris</name>
    <dbReference type="NCBI Taxonomy" id="84035"/>
    <lineage>
        <taxon>Bacteria</taxon>
        <taxon>Bacillati</taxon>
        <taxon>Bacillota</taxon>
        <taxon>Negativicutes</taxon>
        <taxon>Selenomonadales</taxon>
        <taxon>Selenomonadaceae</taxon>
        <taxon>Propionispira</taxon>
    </lineage>
</organism>
<dbReference type="SUPFAM" id="SSF58104">
    <property type="entry name" value="Methyl-accepting chemotaxis protein (MCP) signaling domain"/>
    <property type="match status" value="1"/>
</dbReference>
<dbReference type="InterPro" id="IPR003660">
    <property type="entry name" value="HAMP_dom"/>
</dbReference>
<dbReference type="GO" id="GO:0007165">
    <property type="term" value="P:signal transduction"/>
    <property type="evidence" value="ECO:0007669"/>
    <property type="project" value="UniProtKB-KW"/>
</dbReference>
<dbReference type="EMBL" id="FNZK01000002">
    <property type="protein sequence ID" value="SEI98301.1"/>
    <property type="molecule type" value="Genomic_DNA"/>
</dbReference>
<dbReference type="GO" id="GO:0016020">
    <property type="term" value="C:membrane"/>
    <property type="evidence" value="ECO:0007669"/>
    <property type="project" value="InterPro"/>
</dbReference>
<feature type="domain" description="HAMP" evidence="5">
    <location>
        <begin position="213"/>
        <end position="267"/>
    </location>
</feature>
<dbReference type="PRINTS" id="PR00260">
    <property type="entry name" value="CHEMTRNSDUCR"/>
</dbReference>
<dbReference type="RefSeq" id="WP_091828957.1">
    <property type="nucleotide sequence ID" value="NZ_FNZK01000002.1"/>
</dbReference>
<dbReference type="CDD" id="cd06225">
    <property type="entry name" value="HAMP"/>
    <property type="match status" value="1"/>
</dbReference>
<dbReference type="InterPro" id="IPR004089">
    <property type="entry name" value="MCPsignal_dom"/>
</dbReference>
<dbReference type="Pfam" id="PF12729">
    <property type="entry name" value="4HB_MCP_1"/>
    <property type="match status" value="1"/>
</dbReference>
<name>A0A1H6V1C4_9FIRM</name>
<evidence type="ECO:0000256" key="1">
    <source>
        <dbReference type="ARBA" id="ARBA00023224"/>
    </source>
</evidence>
<dbReference type="InterPro" id="IPR004090">
    <property type="entry name" value="Chemotax_Me-accpt_rcpt"/>
</dbReference>
<dbReference type="Pfam" id="PF00015">
    <property type="entry name" value="MCPsignal"/>
    <property type="match status" value="1"/>
</dbReference>
<evidence type="ECO:0000256" key="2">
    <source>
        <dbReference type="ARBA" id="ARBA00029447"/>
    </source>
</evidence>
<dbReference type="Proteomes" id="UP000199662">
    <property type="component" value="Unassembled WGS sequence"/>
</dbReference>
<evidence type="ECO:0000313" key="6">
    <source>
        <dbReference type="EMBL" id="SEI98301.1"/>
    </source>
</evidence>
<evidence type="ECO:0000259" key="4">
    <source>
        <dbReference type="PROSITE" id="PS50111"/>
    </source>
</evidence>
<proteinExistence type="inferred from homology"/>
<dbReference type="PANTHER" id="PTHR32089:SF112">
    <property type="entry name" value="LYSOZYME-LIKE PROTEIN-RELATED"/>
    <property type="match status" value="1"/>
</dbReference>
<dbReference type="SMART" id="SM00283">
    <property type="entry name" value="MA"/>
    <property type="match status" value="1"/>
</dbReference>
<accession>A0A1H6V1C4</accession>
<gene>
    <name evidence="6" type="ORF">SAMN05660742_102164</name>
</gene>
<evidence type="ECO:0000259" key="5">
    <source>
        <dbReference type="PROSITE" id="PS50885"/>
    </source>
</evidence>
<comment type="similarity">
    <text evidence="2">Belongs to the methyl-accepting chemotaxis (MCP) protein family.</text>
</comment>
<sequence>MMHLRNIKTMGKIILLILFMSFFLAIVGYVGHYAAGTLAEKMTNMYQNRLQPIEWLNASRAESRRNEALTLSIFLSKDKSQQQTLLQTLDTHKKQYISLLNQYQQGKLDSTEQQTFAQLLDETQIYRNEWQKSLDMAIAGNNEAGHAYFLKNAFNHLETINKLLDDLVEYNQQKAEEDEKASEEIAIYNDRISMTITLLAVLLSAGFGWIISRFISTPLAGLLEEVHRLAQGDLKSRKVHEVYYKDEVGQLTKEFDLMANQLQSLVKNIAAASAQVASSSKDLTRGAEDATNVTGQIATAVEEVAQNAENQSAVIDKTSRNVEQLAVSITQIAASSATVTDSVAKTVTAATTGSQSAESVHQQMNSIESTVASSAQAVEKLGARSSEIGQIIDTISGIAGQTNLLALNAAIEAARAGENGKGFAVVAEEVRKLAEQSKEAADQIGNMIRDIQTETEKAVSAMNQGSQEVKRGAQVVEDAGQNFKDISLLVNNVSLQSNEITAAIEEMRTGSQQISSAVKEIETAGKQAAGKTQTVSAATEEHSASIEEILAASQELAATARTLHDAIAFFKV</sequence>
<dbReference type="InterPro" id="IPR024478">
    <property type="entry name" value="HlyB_4HB_MCP"/>
</dbReference>
<reference evidence="6 7" key="1">
    <citation type="submission" date="2016-10" db="EMBL/GenBank/DDBJ databases">
        <authorList>
            <person name="de Groot N.N."/>
        </authorList>
    </citation>
    <scope>NUCLEOTIDE SEQUENCE [LARGE SCALE GENOMIC DNA]</scope>
    <source>
        <strain evidence="6 7">DSM 2179</strain>
    </source>
</reference>
<feature type="domain" description="Methyl-accepting transducer" evidence="4">
    <location>
        <begin position="286"/>
        <end position="522"/>
    </location>
</feature>
<dbReference type="Gene3D" id="1.10.287.950">
    <property type="entry name" value="Methyl-accepting chemotaxis protein"/>
    <property type="match status" value="1"/>
</dbReference>
<dbReference type="Pfam" id="PF00672">
    <property type="entry name" value="HAMP"/>
    <property type="match status" value="1"/>
</dbReference>
<dbReference type="CDD" id="cd11386">
    <property type="entry name" value="MCP_signal"/>
    <property type="match status" value="1"/>
</dbReference>
<dbReference type="SMART" id="SM00304">
    <property type="entry name" value="HAMP"/>
    <property type="match status" value="1"/>
</dbReference>
<dbReference type="Gene3D" id="6.10.340.10">
    <property type="match status" value="1"/>
</dbReference>
<evidence type="ECO:0000313" key="7">
    <source>
        <dbReference type="Proteomes" id="UP000199662"/>
    </source>
</evidence>
<dbReference type="GO" id="GO:0004888">
    <property type="term" value="F:transmembrane signaling receptor activity"/>
    <property type="evidence" value="ECO:0007669"/>
    <property type="project" value="InterPro"/>
</dbReference>
<dbReference type="PANTHER" id="PTHR32089">
    <property type="entry name" value="METHYL-ACCEPTING CHEMOTAXIS PROTEIN MCPB"/>
    <property type="match status" value="1"/>
</dbReference>
<dbReference type="GO" id="GO:0006935">
    <property type="term" value="P:chemotaxis"/>
    <property type="evidence" value="ECO:0007669"/>
    <property type="project" value="InterPro"/>
</dbReference>
<dbReference type="PROSITE" id="PS50885">
    <property type="entry name" value="HAMP"/>
    <property type="match status" value="1"/>
</dbReference>
<dbReference type="AlphaFoldDB" id="A0A1H6V1C4"/>